<proteinExistence type="predicted"/>
<protein>
    <recommendedName>
        <fullName evidence="3">Rna-directed dna polymerase from mobile element jockey-like</fullName>
    </recommendedName>
</protein>
<organism evidence="1 2">
    <name type="scientific">Limosa lapponica baueri</name>
    <dbReference type="NCBI Taxonomy" id="1758121"/>
    <lineage>
        <taxon>Eukaryota</taxon>
        <taxon>Metazoa</taxon>
        <taxon>Chordata</taxon>
        <taxon>Craniata</taxon>
        <taxon>Vertebrata</taxon>
        <taxon>Euteleostomi</taxon>
        <taxon>Archelosauria</taxon>
        <taxon>Archosauria</taxon>
        <taxon>Dinosauria</taxon>
        <taxon>Saurischia</taxon>
        <taxon>Theropoda</taxon>
        <taxon>Coelurosauria</taxon>
        <taxon>Aves</taxon>
        <taxon>Neognathae</taxon>
        <taxon>Neoaves</taxon>
        <taxon>Charadriiformes</taxon>
        <taxon>Scolopacidae</taxon>
        <taxon>Limosa</taxon>
    </lineage>
</organism>
<dbReference type="OrthoDB" id="9367242at2759"/>
<sequence length="165" mass="18836">MQCYRLGEEWLESCLAEKDLGGVGRLLAEHEPAVYPGGQEGQEHPGLYQEQHAWLNQDLPVKLKSKKEMQKEWKEGQVSWEEYWDAARLCRDGVRKAKVQLGLNLARDAKSNKGFYSYVSQKRKVKESIKPPNEQDWQTGNNEPGEGWVAFFASVFTGNLSPHIS</sequence>
<accession>A0A2I0ULB8</accession>
<evidence type="ECO:0008006" key="3">
    <source>
        <dbReference type="Google" id="ProtNLM"/>
    </source>
</evidence>
<reference evidence="2" key="1">
    <citation type="submission" date="2017-11" db="EMBL/GenBank/DDBJ databases">
        <authorList>
            <person name="Lima N.C."/>
            <person name="Parody-Merino A.M."/>
            <person name="Battley P.F."/>
            <person name="Fidler A.E."/>
            <person name="Prosdocimi F."/>
        </authorList>
    </citation>
    <scope>NUCLEOTIDE SEQUENCE [LARGE SCALE GENOMIC DNA]</scope>
</reference>
<gene>
    <name evidence="1" type="ORF">llap_2820</name>
</gene>
<name>A0A2I0ULB8_LIMLA</name>
<keyword evidence="2" id="KW-1185">Reference proteome</keyword>
<reference evidence="2" key="2">
    <citation type="submission" date="2017-12" db="EMBL/GenBank/DDBJ databases">
        <title>Genome sequence of the Bar-tailed Godwit (Limosa lapponica baueri).</title>
        <authorList>
            <person name="Lima N.C.B."/>
            <person name="Parody-Merino A.M."/>
            <person name="Battley P.F."/>
            <person name="Fidler A.E."/>
            <person name="Prosdocimi F."/>
        </authorList>
    </citation>
    <scope>NUCLEOTIDE SEQUENCE [LARGE SCALE GENOMIC DNA]</scope>
</reference>
<dbReference type="Proteomes" id="UP000233556">
    <property type="component" value="Unassembled WGS sequence"/>
</dbReference>
<dbReference type="AlphaFoldDB" id="A0A2I0ULB8"/>
<evidence type="ECO:0000313" key="2">
    <source>
        <dbReference type="Proteomes" id="UP000233556"/>
    </source>
</evidence>
<evidence type="ECO:0000313" key="1">
    <source>
        <dbReference type="EMBL" id="PKU46847.1"/>
    </source>
</evidence>
<dbReference type="EMBL" id="KZ505696">
    <property type="protein sequence ID" value="PKU46847.1"/>
    <property type="molecule type" value="Genomic_DNA"/>
</dbReference>